<dbReference type="Pfam" id="PF01595">
    <property type="entry name" value="CNNM"/>
    <property type="match status" value="1"/>
</dbReference>
<dbReference type="PROSITE" id="PS51846">
    <property type="entry name" value="CNNM"/>
    <property type="match status" value="1"/>
</dbReference>
<evidence type="ECO:0000256" key="3">
    <source>
        <dbReference type="ARBA" id="ARBA00022475"/>
    </source>
</evidence>
<feature type="domain" description="CBS" evidence="12">
    <location>
        <begin position="285"/>
        <end position="345"/>
    </location>
</feature>
<dbReference type="Gene3D" id="3.10.580.10">
    <property type="entry name" value="CBS-domain"/>
    <property type="match status" value="1"/>
</dbReference>
<dbReference type="EMBL" id="VFYP01000002">
    <property type="protein sequence ID" value="TPP07354.1"/>
    <property type="molecule type" value="Genomic_DNA"/>
</dbReference>
<feature type="transmembrane region" description="Helical" evidence="11">
    <location>
        <begin position="131"/>
        <end position="157"/>
    </location>
</feature>
<evidence type="ECO:0000259" key="13">
    <source>
        <dbReference type="PROSITE" id="PS51846"/>
    </source>
</evidence>
<evidence type="ECO:0000256" key="9">
    <source>
        <dbReference type="PROSITE-ProRule" id="PRU00703"/>
    </source>
</evidence>
<evidence type="ECO:0000259" key="12">
    <source>
        <dbReference type="PROSITE" id="PS51371"/>
    </source>
</evidence>
<evidence type="ECO:0000313" key="14">
    <source>
        <dbReference type="EMBL" id="TPP07354.1"/>
    </source>
</evidence>
<keyword evidence="15" id="KW-1185">Reference proteome</keyword>
<accession>A0A504TXU3</accession>
<comment type="caution">
    <text evidence="14">The sequence shown here is derived from an EMBL/GenBank/DDBJ whole genome shotgun (WGS) entry which is preliminary data.</text>
</comment>
<dbReference type="PANTHER" id="PTHR22777">
    <property type="entry name" value="HEMOLYSIN-RELATED"/>
    <property type="match status" value="1"/>
</dbReference>
<dbReference type="SUPFAM" id="SSF56176">
    <property type="entry name" value="FAD-binding/transporter-associated domain-like"/>
    <property type="match status" value="1"/>
</dbReference>
<dbReference type="InterPro" id="IPR005170">
    <property type="entry name" value="Transptr-assoc_dom"/>
</dbReference>
<evidence type="ECO:0000256" key="4">
    <source>
        <dbReference type="ARBA" id="ARBA00022692"/>
    </source>
</evidence>
<evidence type="ECO:0000256" key="7">
    <source>
        <dbReference type="ARBA" id="ARBA00023122"/>
    </source>
</evidence>
<feature type="domain" description="CNNM transmembrane" evidence="13">
    <location>
        <begin position="9"/>
        <end position="198"/>
    </location>
</feature>
<evidence type="ECO:0000256" key="11">
    <source>
        <dbReference type="SAM" id="Phobius"/>
    </source>
</evidence>
<dbReference type="SUPFAM" id="SSF54631">
    <property type="entry name" value="CBS-domain pair"/>
    <property type="match status" value="1"/>
</dbReference>
<reference evidence="14 15" key="1">
    <citation type="submission" date="2019-06" db="EMBL/GenBank/DDBJ databases">
        <title>Rhizobium sp. CL12 isolated from roots of soybean.</title>
        <authorList>
            <person name="Wang C."/>
        </authorList>
    </citation>
    <scope>NUCLEOTIDE SEQUENCE [LARGE SCALE GENOMIC DNA]</scope>
    <source>
        <strain evidence="14 15">CL12</strain>
    </source>
</reference>
<evidence type="ECO:0000256" key="2">
    <source>
        <dbReference type="ARBA" id="ARBA00006446"/>
    </source>
</evidence>
<dbReference type="OrthoDB" id="9797674at2"/>
<dbReference type="InterPro" id="IPR046342">
    <property type="entry name" value="CBS_dom_sf"/>
</dbReference>
<keyword evidence="4 10" id="KW-0812">Transmembrane</keyword>
<keyword evidence="3" id="KW-1003">Cell membrane</keyword>
<evidence type="ECO:0000256" key="6">
    <source>
        <dbReference type="ARBA" id="ARBA00022989"/>
    </source>
</evidence>
<dbReference type="GO" id="GO:0005886">
    <property type="term" value="C:plasma membrane"/>
    <property type="evidence" value="ECO:0007669"/>
    <property type="project" value="UniProtKB-SubCell"/>
</dbReference>
<feature type="transmembrane region" description="Helical" evidence="11">
    <location>
        <begin position="99"/>
        <end position="119"/>
    </location>
</feature>
<dbReference type="InterPro" id="IPR016169">
    <property type="entry name" value="FAD-bd_PCMH_sub2"/>
</dbReference>
<dbReference type="SMART" id="SM00116">
    <property type="entry name" value="CBS"/>
    <property type="match status" value="2"/>
</dbReference>
<evidence type="ECO:0000256" key="5">
    <source>
        <dbReference type="ARBA" id="ARBA00022737"/>
    </source>
</evidence>
<comment type="similarity">
    <text evidence="2">Belongs to the UPF0053 family. Hemolysin C subfamily.</text>
</comment>
<dbReference type="InterPro" id="IPR000644">
    <property type="entry name" value="CBS_dom"/>
</dbReference>
<keyword evidence="5" id="KW-0677">Repeat</keyword>
<dbReference type="Pfam" id="PF00571">
    <property type="entry name" value="CBS"/>
    <property type="match status" value="2"/>
</dbReference>
<dbReference type="Gene3D" id="3.30.465.10">
    <property type="match status" value="1"/>
</dbReference>
<comment type="subcellular location">
    <subcellularLocation>
        <location evidence="1">Cell membrane</location>
        <topology evidence="1">Multi-pass membrane protein</topology>
    </subcellularLocation>
</comment>
<evidence type="ECO:0000313" key="15">
    <source>
        <dbReference type="Proteomes" id="UP000316429"/>
    </source>
</evidence>
<keyword evidence="7 9" id="KW-0129">CBS domain</keyword>
<keyword evidence="8 10" id="KW-0472">Membrane</keyword>
<dbReference type="AlphaFoldDB" id="A0A504TXU3"/>
<dbReference type="FunFam" id="3.10.580.10:FF:000002">
    <property type="entry name" value="Magnesium/cobalt efflux protein CorC"/>
    <property type="match status" value="1"/>
</dbReference>
<dbReference type="SMART" id="SM01091">
    <property type="entry name" value="CorC_HlyC"/>
    <property type="match status" value="1"/>
</dbReference>
<name>A0A504TXU3_9HYPH</name>
<feature type="transmembrane region" description="Helical" evidence="11">
    <location>
        <begin position="13"/>
        <end position="37"/>
    </location>
</feature>
<dbReference type="PROSITE" id="PS51371">
    <property type="entry name" value="CBS"/>
    <property type="match status" value="2"/>
</dbReference>
<dbReference type="CDD" id="cd04590">
    <property type="entry name" value="CBS_pair_CorC_HlyC_assoc"/>
    <property type="match status" value="1"/>
</dbReference>
<dbReference type="InterPro" id="IPR002550">
    <property type="entry name" value="CNNM"/>
</dbReference>
<evidence type="ECO:0000256" key="8">
    <source>
        <dbReference type="ARBA" id="ARBA00023136"/>
    </source>
</evidence>
<dbReference type="GO" id="GO:0050660">
    <property type="term" value="F:flavin adenine dinucleotide binding"/>
    <property type="evidence" value="ECO:0007669"/>
    <property type="project" value="InterPro"/>
</dbReference>
<evidence type="ECO:0000256" key="10">
    <source>
        <dbReference type="PROSITE-ProRule" id="PRU01193"/>
    </source>
</evidence>
<protein>
    <submittedName>
        <fullName evidence="14">HlyC/CorC family transporter</fullName>
    </submittedName>
</protein>
<proteinExistence type="inferred from homology"/>
<dbReference type="InterPro" id="IPR044751">
    <property type="entry name" value="Ion_transp-like_CBS"/>
</dbReference>
<organism evidence="14 15">
    <name type="scientific">Rhizobium glycinendophyticum</name>
    <dbReference type="NCBI Taxonomy" id="2589807"/>
    <lineage>
        <taxon>Bacteria</taxon>
        <taxon>Pseudomonadati</taxon>
        <taxon>Pseudomonadota</taxon>
        <taxon>Alphaproteobacteria</taxon>
        <taxon>Hyphomicrobiales</taxon>
        <taxon>Rhizobiaceae</taxon>
        <taxon>Rhizobium/Agrobacterium group</taxon>
        <taxon>Rhizobium</taxon>
    </lineage>
</organism>
<evidence type="ECO:0000256" key="1">
    <source>
        <dbReference type="ARBA" id="ARBA00004651"/>
    </source>
</evidence>
<dbReference type="Proteomes" id="UP000316429">
    <property type="component" value="Unassembled WGS sequence"/>
</dbReference>
<keyword evidence="6 10" id="KW-1133">Transmembrane helix</keyword>
<dbReference type="PANTHER" id="PTHR22777:SF32">
    <property type="entry name" value="UPF0053 INNER MEMBRANE PROTEIN YFJD"/>
    <property type="match status" value="1"/>
</dbReference>
<gene>
    <name evidence="14" type="ORF">FJQ55_15220</name>
</gene>
<sequence>MEIQTFLSNLSDYWLTLLAILGLICASAFFSGAETALTATSRARMHGLEVNGDTRAGLVNSLIERRDRLIGALLIGNNLVNILASSLTTSLFLGLLGDSGVAIATILMTVLLVIFSEVLPKSWAISTPERFALFVAPVVRPYVAIVGPLSSVVNWIVRKLLGIFGVSISGEASMLSAHEELRGAVALLHREGGVVKADRDRLGGVLDLGELEVSDIMIHRTAMRAVNADEPPEVAIRTILESPYTRMPVWRGATDNIIGVIHAKDLIRALAEPNVEPQDIDIVKIAQKPWFVPDTTNLKDQLNAFLRRKTHFAVVVDEYGEVQGVVTLEDILEEIVGDISDEHDLEIQGVRQDSDGSIVVDGGVPIRDLNRAMDWQLPDEEATTIAGLVIHESKTIPEERQAFTFYGKRFIVLKREKNRITRLRIRPIETTETPA</sequence>
<feature type="transmembrane region" description="Helical" evidence="11">
    <location>
        <begin position="69"/>
        <end position="93"/>
    </location>
</feature>
<feature type="domain" description="CBS" evidence="12">
    <location>
        <begin position="217"/>
        <end position="276"/>
    </location>
</feature>
<dbReference type="Pfam" id="PF03471">
    <property type="entry name" value="CorC_HlyC"/>
    <property type="match status" value="1"/>
</dbReference>
<dbReference type="InterPro" id="IPR036318">
    <property type="entry name" value="FAD-bd_PCMH-like_sf"/>
</dbReference>